<evidence type="ECO:0000313" key="2">
    <source>
        <dbReference type="Proteomes" id="UP000193648"/>
    </source>
</evidence>
<reference evidence="1 2" key="1">
    <citation type="submission" date="2016-07" db="EMBL/GenBank/DDBJ databases">
        <title>Pervasive Adenine N6-methylation of Active Genes in Fungi.</title>
        <authorList>
            <consortium name="DOE Joint Genome Institute"/>
            <person name="Mondo S.J."/>
            <person name="Dannebaum R.O."/>
            <person name="Kuo R.C."/>
            <person name="Labutti K."/>
            <person name="Haridas S."/>
            <person name="Kuo A."/>
            <person name="Salamov A."/>
            <person name="Ahrendt S.R."/>
            <person name="Lipzen A."/>
            <person name="Sullivan W."/>
            <person name="Andreopoulos W.B."/>
            <person name="Clum A."/>
            <person name="Lindquist E."/>
            <person name="Daum C."/>
            <person name="Ramamoorthy G.K."/>
            <person name="Gryganskyi A."/>
            <person name="Culley D."/>
            <person name="Magnuson J.K."/>
            <person name="James T.Y."/>
            <person name="O'Malley M.A."/>
            <person name="Stajich J.E."/>
            <person name="Spatafora J.W."/>
            <person name="Visel A."/>
            <person name="Grigoriev I.V."/>
        </authorList>
    </citation>
    <scope>NUCLEOTIDE SEQUENCE [LARGE SCALE GENOMIC DNA]</scope>
    <source>
        <strain evidence="1 2">NRRL 3116</strain>
    </source>
</reference>
<proteinExistence type="predicted"/>
<comment type="caution">
    <text evidence="1">The sequence shown here is derived from an EMBL/GenBank/DDBJ whole genome shotgun (WGS) entry which is preliminary data.</text>
</comment>
<dbReference type="RefSeq" id="XP_021877444.1">
    <property type="nucleotide sequence ID" value="XM_022026851.1"/>
</dbReference>
<organism evidence="1 2">
    <name type="scientific">Lobosporangium transversale</name>
    <dbReference type="NCBI Taxonomy" id="64571"/>
    <lineage>
        <taxon>Eukaryota</taxon>
        <taxon>Fungi</taxon>
        <taxon>Fungi incertae sedis</taxon>
        <taxon>Mucoromycota</taxon>
        <taxon>Mortierellomycotina</taxon>
        <taxon>Mortierellomycetes</taxon>
        <taxon>Mortierellales</taxon>
        <taxon>Mortierellaceae</taxon>
        <taxon>Lobosporangium</taxon>
    </lineage>
</organism>
<sequence>MMKWIAVHNLHGLQLQSVALSDTVLLIAHVSDSDSYSALQHCCYRELDNHMDEYVVLVSGTLLLPLSLSLSESKFISSSDSRSSSNSLSRSFFSRLRDEGGDMKDDDDDSEEAEGISFLDFFLISTIVSVISAAASIPVPASSSDETVNPEWFGEAVVTCAESYLEEKTELEGLSSLKRTMGTKAIRCSIGSDETETD</sequence>
<dbReference type="InParanoid" id="A0A1Y2GBF6"/>
<dbReference type="AlphaFoldDB" id="A0A1Y2GBF6"/>
<name>A0A1Y2GBF6_9FUNG</name>
<accession>A0A1Y2GBF6</accession>
<keyword evidence="2" id="KW-1185">Reference proteome</keyword>
<dbReference type="GeneID" id="33568694"/>
<gene>
    <name evidence="1" type="ORF">BCR41DRAFT_374207</name>
</gene>
<protein>
    <submittedName>
        <fullName evidence="1">Uncharacterized protein</fullName>
    </submittedName>
</protein>
<evidence type="ECO:0000313" key="1">
    <source>
        <dbReference type="EMBL" id="ORZ06175.1"/>
    </source>
</evidence>
<dbReference type="EMBL" id="MCFF01000047">
    <property type="protein sequence ID" value="ORZ06175.1"/>
    <property type="molecule type" value="Genomic_DNA"/>
</dbReference>
<dbReference type="Proteomes" id="UP000193648">
    <property type="component" value="Unassembled WGS sequence"/>
</dbReference>